<protein>
    <submittedName>
        <fullName evidence="2">PHP domain protein</fullName>
    </submittedName>
</protein>
<dbReference type="InterPro" id="IPR029062">
    <property type="entry name" value="Class_I_gatase-like"/>
</dbReference>
<dbReference type="GO" id="GO:0004534">
    <property type="term" value="F:5'-3' RNA exonuclease activity"/>
    <property type="evidence" value="ECO:0007669"/>
    <property type="project" value="TreeGrafter"/>
</dbReference>
<dbReference type="EMBL" id="CP001634">
    <property type="protein sequence ID" value="ACR79861.1"/>
    <property type="molecule type" value="Genomic_DNA"/>
</dbReference>
<dbReference type="InterPro" id="IPR016195">
    <property type="entry name" value="Pol/histidinol_Pase-like"/>
</dbReference>
<dbReference type="STRING" id="521045.Kole_1161"/>
<evidence type="ECO:0000313" key="2">
    <source>
        <dbReference type="EMBL" id="ACR79861.1"/>
    </source>
</evidence>
<dbReference type="KEGG" id="kol:Kole_1161"/>
<dbReference type="eggNOG" id="COG1199">
    <property type="taxonomic scope" value="Bacteria"/>
</dbReference>
<dbReference type="Proteomes" id="UP000002382">
    <property type="component" value="Chromosome"/>
</dbReference>
<name>C5CIJ8_KOSOT</name>
<gene>
    <name evidence="2" type="ordered locus">Kole_1161</name>
</gene>
<accession>C5CIJ8</accession>
<dbReference type="GO" id="GO:0035312">
    <property type="term" value="F:5'-3' DNA exonuclease activity"/>
    <property type="evidence" value="ECO:0007669"/>
    <property type="project" value="TreeGrafter"/>
</dbReference>
<dbReference type="HOGENOM" id="CLU_022128_0_0_0"/>
<feature type="domain" description="Polymerase/histidinol phosphatase N-terminal" evidence="1">
    <location>
        <begin position="30"/>
        <end position="108"/>
    </location>
</feature>
<reference evidence="2 3" key="1">
    <citation type="submission" date="2009-06" db="EMBL/GenBank/DDBJ databases">
        <title>Complete sequence of Thermotogales bacterium TBF 19.5.1.</title>
        <authorList>
            <consortium name="US DOE Joint Genome Institute"/>
            <person name="Lucas S."/>
            <person name="Copeland A."/>
            <person name="Lapidus A."/>
            <person name="Glavina del Rio T."/>
            <person name="Tice H."/>
            <person name="Bruce D."/>
            <person name="Goodwin L."/>
            <person name="Pitluck S."/>
            <person name="Chertkov O."/>
            <person name="Brettin T."/>
            <person name="Detter J.C."/>
            <person name="Han C."/>
            <person name="Schmutz J."/>
            <person name="Larimer F."/>
            <person name="Land M."/>
            <person name="Hauser L."/>
            <person name="Kyrpides N."/>
            <person name="Ovchinnikova G."/>
            <person name="Noll K."/>
        </authorList>
    </citation>
    <scope>NUCLEOTIDE SEQUENCE [LARGE SCALE GENOMIC DNA]</scope>
    <source>
        <strain evidence="3">ATCC BAA-1733 / DSM 21960 / TBF 19.5.1</strain>
    </source>
</reference>
<sequence length="864" mass="96751">MKKTVFLLVVALLISVIALAQFENFNLYFGNLHSHTSYSDGKGTPEIAYNYARNAGHLDFHAVTDHAHYFEQELMDGRDKFDAMKEAARNASDENFLAIAGFEWTATGWGHINIFETPDWTDRNESPNLDVLYKWIVERKALAQFNHPISTFGIFDDFKYDPRADEYINLVEVGNGNWSLGDTISPEMFNAVRLAFAKGWHLGTAVGQDNHKPNWGTANDSRTAVYSPSLKWEDFYESLMARRTYGTEDKDVVVEFSGNGYPLGSIIYDAKEVELKIKVKESDDDIISKVVLYNKTGIYRVFDVNSNSFEHVEKISPDTGYDYYFLYVLEADGEEVVSTPIWVQSSSKTYLLNPALYPSNVKPGEIVKAKFQLVNANETEKSLHVAIKASTGNILSEETYTLNGMTSREFVIEFAPESVEDSPIGFYVNDELYYKVDLTIRSGESMNIVIDKTHDNHGMKNREILKATLDAAGNKVTEAERILKPTNFTNTDVFILPLPGTEGYFETVKILMPPHAKMIENFVKSGGTLIVLGNGVELSDKILGSYNSLLKLLGLPVQFGDVNSSEVEEISGIYFDGYREIEGAGTYYEKAVGKGKVILFAGDPFTDAVIEKNGELLKELFGVEDIIAPEVTTLPVVLIDVAHGNDYSREKLNDFSAAIDSWGYLSKFSYGKLTEDVLKEVSLLIIMDGTGFTDEEYRAVKKFFENGGRLILTGKSDFRNGSHPQAMNKFLELIGSSIRINDDQIIDRTDNYGAYYKVEIKTFPDSPLELTEIRKLDVYSGCSLIVKGKDVLIFATGDDDTESVDQDGRGDAVRVDRVIFAAGEVIGNSKVAVLGKAVFSDYDFKHPKNDNYKFTKALIDWLMK</sequence>
<dbReference type="AlphaFoldDB" id="C5CIJ8"/>
<dbReference type="Gene3D" id="3.20.20.140">
    <property type="entry name" value="Metal-dependent hydrolases"/>
    <property type="match status" value="1"/>
</dbReference>
<proteinExistence type="predicted"/>
<dbReference type="PANTHER" id="PTHR42924">
    <property type="entry name" value="EXONUCLEASE"/>
    <property type="match status" value="1"/>
</dbReference>
<dbReference type="OrthoDB" id="9801679at2"/>
<dbReference type="PANTHER" id="PTHR42924:SF3">
    <property type="entry name" value="POLYMERASE_HISTIDINOL PHOSPHATASE N-TERMINAL DOMAIN-CONTAINING PROTEIN"/>
    <property type="match status" value="1"/>
</dbReference>
<dbReference type="NCBIfam" id="NF038032">
    <property type="entry name" value="CehA_McbA_metalo"/>
    <property type="match status" value="1"/>
</dbReference>
<evidence type="ECO:0000313" key="3">
    <source>
        <dbReference type="Proteomes" id="UP000002382"/>
    </source>
</evidence>
<evidence type="ECO:0000259" key="1">
    <source>
        <dbReference type="SMART" id="SM00481"/>
    </source>
</evidence>
<dbReference type="eggNOG" id="COG0613">
    <property type="taxonomic scope" value="Bacteria"/>
</dbReference>
<dbReference type="SMART" id="SM00481">
    <property type="entry name" value="POLIIIAc"/>
    <property type="match status" value="1"/>
</dbReference>
<dbReference type="InterPro" id="IPR052018">
    <property type="entry name" value="PHP_domain"/>
</dbReference>
<dbReference type="SUPFAM" id="SSF89550">
    <property type="entry name" value="PHP domain-like"/>
    <property type="match status" value="1"/>
</dbReference>
<reference evidence="2 3" key="2">
    <citation type="journal article" date="2011" name="J. Bacteriol.">
        <title>Genome Sequence of Kosmotoga olearia Strain TBF 19.5.1, a Thermophilic Bacterium with a Wide Growth Temperature Range, Isolated from the Troll B Oil Platform in the North Sea.</title>
        <authorList>
            <person name="Swithers K.S."/>
            <person name="Dipippo J.L."/>
            <person name="Bruce D.C."/>
            <person name="Detter C."/>
            <person name="Tapia R."/>
            <person name="Han S."/>
            <person name="Goodwin L.A."/>
            <person name="Han J."/>
            <person name="Woyke T."/>
            <person name="Pitluck S."/>
            <person name="Pennacchio L."/>
            <person name="Nolan M."/>
            <person name="Mikhailova N."/>
            <person name="Land M.L."/>
            <person name="Nesbo C.L."/>
            <person name="Gogarten J.P."/>
            <person name="Noll K.M."/>
        </authorList>
    </citation>
    <scope>NUCLEOTIDE SEQUENCE [LARGE SCALE GENOMIC DNA]</scope>
    <source>
        <strain evidence="3">ATCC BAA-1733 / DSM 21960 / TBF 19.5.1</strain>
    </source>
</reference>
<dbReference type="RefSeq" id="WP_015868518.1">
    <property type="nucleotide sequence ID" value="NC_012785.1"/>
</dbReference>
<organism evidence="2 3">
    <name type="scientific">Kosmotoga olearia (strain ATCC BAA-1733 / DSM 21960 / TBF 19.5.1)</name>
    <dbReference type="NCBI Taxonomy" id="521045"/>
    <lineage>
        <taxon>Bacteria</taxon>
        <taxon>Thermotogati</taxon>
        <taxon>Thermotogota</taxon>
        <taxon>Thermotogae</taxon>
        <taxon>Kosmotogales</taxon>
        <taxon>Kosmotogaceae</taxon>
        <taxon>Kosmotoga</taxon>
    </lineage>
</organism>
<dbReference type="SUPFAM" id="SSF52317">
    <property type="entry name" value="Class I glutamine amidotransferase-like"/>
    <property type="match status" value="1"/>
</dbReference>
<keyword evidence="3" id="KW-1185">Reference proteome</keyword>
<dbReference type="InterPro" id="IPR003141">
    <property type="entry name" value="Pol/His_phosphatase_N"/>
</dbReference>